<evidence type="ECO:0000256" key="1">
    <source>
        <dbReference type="SAM" id="SignalP"/>
    </source>
</evidence>
<proteinExistence type="predicted"/>
<organism evidence="2 3">
    <name type="scientific">Candidatus Paraluminiphilus aquimaris</name>
    <dbReference type="NCBI Taxonomy" id="2518994"/>
    <lineage>
        <taxon>Bacteria</taxon>
        <taxon>Pseudomonadati</taxon>
        <taxon>Pseudomonadota</taxon>
        <taxon>Gammaproteobacteria</taxon>
        <taxon>Cellvibrionales</taxon>
        <taxon>Halieaceae</taxon>
        <taxon>Candidatus Paraluminiphilus</taxon>
    </lineage>
</organism>
<feature type="chain" id="PRO_5047115828" description="Secreted protein" evidence="1">
    <location>
        <begin position="23"/>
        <end position="108"/>
    </location>
</feature>
<reference evidence="2 3" key="1">
    <citation type="submission" date="2019-02" db="EMBL/GenBank/DDBJ databases">
        <title>Halieaceae_genomes.</title>
        <authorList>
            <person name="Li S.-H."/>
        </authorList>
    </citation>
    <scope>NUCLEOTIDE SEQUENCE [LARGE SCALE GENOMIC DNA]</scope>
    <source>
        <strain evidence="2 3">JH123</strain>
    </source>
</reference>
<dbReference type="Proteomes" id="UP001317963">
    <property type="component" value="Chromosome"/>
</dbReference>
<accession>A0ABY6Q8P8</accession>
<sequence>MKPFLPLALGLLITCTAALANASDREDVSLHWPVIAGPHCESYGEAVAKLEKHILELATDECAEHGLHAPSAGDIQYELHAVLSEWQHYRRAIANNVSATCAVASADS</sequence>
<gene>
    <name evidence="2" type="ORF">E0F26_11275</name>
</gene>
<feature type="signal peptide" evidence="1">
    <location>
        <begin position="1"/>
        <end position="22"/>
    </location>
</feature>
<protein>
    <recommendedName>
        <fullName evidence="4">Secreted protein</fullName>
    </recommendedName>
</protein>
<dbReference type="RefSeq" id="WP_279241762.1">
    <property type="nucleotide sequence ID" value="NZ_CP036501.1"/>
</dbReference>
<evidence type="ECO:0000313" key="3">
    <source>
        <dbReference type="Proteomes" id="UP001317963"/>
    </source>
</evidence>
<keyword evidence="1" id="KW-0732">Signal</keyword>
<evidence type="ECO:0008006" key="4">
    <source>
        <dbReference type="Google" id="ProtNLM"/>
    </source>
</evidence>
<dbReference type="EMBL" id="CP036501">
    <property type="protein sequence ID" value="UZP75278.1"/>
    <property type="molecule type" value="Genomic_DNA"/>
</dbReference>
<name>A0ABY6Q8P8_9GAMM</name>
<evidence type="ECO:0000313" key="2">
    <source>
        <dbReference type="EMBL" id="UZP75278.1"/>
    </source>
</evidence>
<keyword evidence="3" id="KW-1185">Reference proteome</keyword>